<dbReference type="SUPFAM" id="SSF48371">
    <property type="entry name" value="ARM repeat"/>
    <property type="match status" value="1"/>
</dbReference>
<proteinExistence type="predicted"/>
<dbReference type="SUPFAM" id="SSF140869">
    <property type="entry name" value="GUN4-like"/>
    <property type="match status" value="1"/>
</dbReference>
<dbReference type="EMBL" id="KY709210">
    <property type="protein sequence ID" value="ARO90891.1"/>
    <property type="molecule type" value="Genomic_DNA"/>
</dbReference>
<evidence type="ECO:0000313" key="2">
    <source>
        <dbReference type="EMBL" id="ARO90891.1"/>
    </source>
</evidence>
<evidence type="ECO:0000259" key="1">
    <source>
        <dbReference type="Pfam" id="PF05419"/>
    </source>
</evidence>
<keyword evidence="2" id="KW-0934">Plastid</keyword>
<feature type="domain" description="GUN4-like" evidence="1">
    <location>
        <begin position="92"/>
        <end position="230"/>
    </location>
</feature>
<protein>
    <submittedName>
        <fullName evidence="2">Conserved hypothetical plastid protein</fullName>
    </submittedName>
</protein>
<geneLocation type="chloroplast" evidence="2"/>
<dbReference type="Gene3D" id="1.10.10.1770">
    <property type="entry name" value="Gun4-like"/>
    <property type="match status" value="1"/>
</dbReference>
<dbReference type="Gene3D" id="1.25.40.620">
    <property type="match status" value="1"/>
</dbReference>
<dbReference type="PANTHER" id="PTHR34800:SF1">
    <property type="entry name" value="TETRAPYRROLE-BINDING PROTEIN, CHLOROPLASTIC"/>
    <property type="match status" value="1"/>
</dbReference>
<name>A0A1X9PTR4_9RHOD</name>
<dbReference type="PANTHER" id="PTHR34800">
    <property type="entry name" value="TETRAPYRROLE-BINDING PROTEIN, CHLOROPLASTIC"/>
    <property type="match status" value="1"/>
</dbReference>
<dbReference type="Pfam" id="PF05419">
    <property type="entry name" value="GUN4"/>
    <property type="match status" value="1"/>
</dbReference>
<dbReference type="CDD" id="cd16383">
    <property type="entry name" value="GUN4"/>
    <property type="match status" value="1"/>
</dbReference>
<sequence>MHDSYDPILGLTNIVDLPIINKQLALIDKINTDNTKELLLLVDVLAYRKNQPDWYGNCVDGLIYETLYKTQDITIQNFLTKELPDGVVKLKSDKNMNYQDLQILLVNKQLQEANQLTQKKLCELAEVKLANRDWLYFTDIQALPNQDLITIDNLWKAHSRGRFGFSNQRQIWLNVNKNWNELWKKLGWKINDNLCRYPNEFIWDLNAPKGHLPLFNQLRGVQVLSSLFDNPIWENQ</sequence>
<dbReference type="InterPro" id="IPR008629">
    <property type="entry name" value="GUN4-like"/>
</dbReference>
<organism evidence="2">
    <name type="scientific">Corynoplastis japonica</name>
    <dbReference type="NCBI Taxonomy" id="700918"/>
    <lineage>
        <taxon>Eukaryota</taxon>
        <taxon>Rhodophyta</taxon>
        <taxon>Rhodellophyceae</taxon>
        <taxon>Rhodellales</taxon>
        <taxon>Rhodellaceae</taxon>
        <taxon>Corynoplastis</taxon>
    </lineage>
</organism>
<accession>A0A1X9PTR4</accession>
<dbReference type="GO" id="GO:0046906">
    <property type="term" value="F:tetrapyrrole binding"/>
    <property type="evidence" value="ECO:0007669"/>
    <property type="project" value="TreeGrafter"/>
</dbReference>
<dbReference type="InterPro" id="IPR037215">
    <property type="entry name" value="GUN4-like_sf"/>
</dbReference>
<reference evidence="2" key="1">
    <citation type="submission" date="2017-03" db="EMBL/GenBank/DDBJ databases">
        <title>The new red algal subphylum Proteorhodophytina comprises the largest and most divergent plastid genomes known.</title>
        <authorList>
            <person name="Munoz-Gomez S.A."/>
            <person name="Mejia-Franco F.G."/>
            <person name="Durnin K."/>
            <person name="Morgan C."/>
            <person name="Grisdale C.J."/>
            <person name="Archibald J.M."/>
            <person name="Slamovits C.H."/>
        </authorList>
    </citation>
    <scope>NUCLEOTIDE SEQUENCE</scope>
    <source>
        <strain evidence="2">NIES-2662</strain>
    </source>
</reference>
<dbReference type="InterPro" id="IPR016024">
    <property type="entry name" value="ARM-type_fold"/>
</dbReference>
<keyword evidence="2" id="KW-0150">Chloroplast</keyword>
<dbReference type="AlphaFoldDB" id="A0A1X9PTR4"/>
<gene>
    <name evidence="2" type="primary">ycf51</name>
</gene>